<protein>
    <submittedName>
        <fullName evidence="1">Uncharacterized protein</fullName>
    </submittedName>
</protein>
<gene>
    <name evidence="1" type="ORF">C1I99_03755</name>
</gene>
<comment type="caution">
    <text evidence="1">The sequence shown here is derived from an EMBL/GenBank/DDBJ whole genome shotgun (WGS) entry which is preliminary data.</text>
</comment>
<name>A0A2W2DYD7_9ACTN</name>
<reference evidence="1 2" key="1">
    <citation type="submission" date="2018-01" db="EMBL/GenBank/DDBJ databases">
        <title>Draft genome sequence of Salinispora sp. 13K206.</title>
        <authorList>
            <person name="Sahin N."/>
            <person name="Saygin H."/>
            <person name="Ay H."/>
        </authorList>
    </citation>
    <scope>NUCLEOTIDE SEQUENCE [LARGE SCALE GENOMIC DNA]</scope>
    <source>
        <strain evidence="1 2">13K206</strain>
    </source>
</reference>
<dbReference type="EMBL" id="POUB01000012">
    <property type="protein sequence ID" value="PZG02227.1"/>
    <property type="molecule type" value="Genomic_DNA"/>
</dbReference>
<evidence type="ECO:0000313" key="2">
    <source>
        <dbReference type="Proteomes" id="UP000248749"/>
    </source>
</evidence>
<dbReference type="AlphaFoldDB" id="A0A2W2DYD7"/>
<proteinExistence type="predicted"/>
<dbReference type="RefSeq" id="WP_111132743.1">
    <property type="nucleotide sequence ID" value="NZ_POUB01000012.1"/>
</dbReference>
<organism evidence="1 2">
    <name type="scientific">Micromonospora deserti</name>
    <dbReference type="NCBI Taxonomy" id="2070366"/>
    <lineage>
        <taxon>Bacteria</taxon>
        <taxon>Bacillati</taxon>
        <taxon>Actinomycetota</taxon>
        <taxon>Actinomycetes</taxon>
        <taxon>Micromonosporales</taxon>
        <taxon>Micromonosporaceae</taxon>
        <taxon>Micromonospora</taxon>
    </lineage>
</organism>
<dbReference type="Proteomes" id="UP000248749">
    <property type="component" value="Unassembled WGS sequence"/>
</dbReference>
<keyword evidence="2" id="KW-1185">Reference proteome</keyword>
<evidence type="ECO:0000313" key="1">
    <source>
        <dbReference type="EMBL" id="PZG02227.1"/>
    </source>
</evidence>
<dbReference type="OrthoDB" id="3609413at2"/>
<sequence>MAQTLQLRAPSGNRVRVSLPDSPTVSAIGTHSRFFGPNFSQAIQTGGRGYHAEVCELVVPATVKDRFLYQGREVAVAVSDDGHDTVAGWIGPHHEAVIFFTGPVGGRAAILKAFEYFVFDDAPEGLKIQPVRLTGVELESDSICVLVDRNRRVVIPSLESARTMVPSQRGAQAQHGEVWRISKHPEGLAKDREGVRDSLFLLGTQRGLAEVSFEESVTGDDDALLSWLEALDVSWE</sequence>
<accession>A0A2W2DYD7</accession>